<accession>A0A8T0MIF1</accession>
<dbReference type="Proteomes" id="UP000823388">
    <property type="component" value="Chromosome 9N"/>
</dbReference>
<keyword evidence="4" id="KW-1185">Reference proteome</keyword>
<organism evidence="3 4">
    <name type="scientific">Panicum virgatum</name>
    <name type="common">Blackwell switchgrass</name>
    <dbReference type="NCBI Taxonomy" id="38727"/>
    <lineage>
        <taxon>Eukaryota</taxon>
        <taxon>Viridiplantae</taxon>
        <taxon>Streptophyta</taxon>
        <taxon>Embryophyta</taxon>
        <taxon>Tracheophyta</taxon>
        <taxon>Spermatophyta</taxon>
        <taxon>Magnoliopsida</taxon>
        <taxon>Liliopsida</taxon>
        <taxon>Poales</taxon>
        <taxon>Poaceae</taxon>
        <taxon>PACMAD clade</taxon>
        <taxon>Panicoideae</taxon>
        <taxon>Panicodae</taxon>
        <taxon>Paniceae</taxon>
        <taxon>Panicinae</taxon>
        <taxon>Panicum</taxon>
        <taxon>Panicum sect. Hiantes</taxon>
    </lineage>
</organism>
<name>A0A8T0MIF1_PANVG</name>
<evidence type="ECO:0000313" key="3">
    <source>
        <dbReference type="EMBL" id="KAG2537080.1"/>
    </source>
</evidence>
<dbReference type="AlphaFoldDB" id="A0A8T0MIF1"/>
<protein>
    <submittedName>
        <fullName evidence="3">Uncharacterized protein</fullName>
    </submittedName>
</protein>
<feature type="region of interest" description="Disordered" evidence="1">
    <location>
        <begin position="32"/>
        <end position="51"/>
    </location>
</feature>
<dbReference type="EMBL" id="CM029054">
    <property type="protein sequence ID" value="KAG2537080.1"/>
    <property type="molecule type" value="Genomic_DNA"/>
</dbReference>
<evidence type="ECO:0000313" key="4">
    <source>
        <dbReference type="Proteomes" id="UP000823388"/>
    </source>
</evidence>
<feature type="compositionally biased region" description="Low complexity" evidence="1">
    <location>
        <begin position="39"/>
        <end position="51"/>
    </location>
</feature>
<feature type="compositionally biased region" description="Low complexity" evidence="1">
    <location>
        <begin position="124"/>
        <end position="134"/>
    </location>
</feature>
<reference evidence="3" key="1">
    <citation type="submission" date="2020-05" db="EMBL/GenBank/DDBJ databases">
        <title>WGS assembly of Panicum virgatum.</title>
        <authorList>
            <person name="Lovell J.T."/>
            <person name="Jenkins J."/>
            <person name="Shu S."/>
            <person name="Juenger T.E."/>
            <person name="Schmutz J."/>
        </authorList>
    </citation>
    <scope>NUCLEOTIDE SEQUENCE</scope>
    <source>
        <strain evidence="3">AP13</strain>
    </source>
</reference>
<gene>
    <name evidence="3" type="ORF">PVAP13_9NG244800</name>
</gene>
<proteinExistence type="predicted"/>
<feature type="region of interest" description="Disordered" evidence="1">
    <location>
        <begin position="64"/>
        <end position="96"/>
    </location>
</feature>
<feature type="signal peptide" evidence="2">
    <location>
        <begin position="1"/>
        <end position="23"/>
    </location>
</feature>
<sequence>MHASRARVMLPLLLALLLSPASAAPAWLGPAVGGDSGPADSPAEAPTAVAAALERAEDEVAGRIAAPPGSLTFRPRQHPSALSPEQRRGLEHEARCGPRVPVRRGVFPWPGWNPRCRGGGGTRGDAAAAPAGHRLQPLYDAP</sequence>
<feature type="chain" id="PRO_5035725147" evidence="2">
    <location>
        <begin position="24"/>
        <end position="142"/>
    </location>
</feature>
<feature type="compositionally biased region" description="Basic and acidic residues" evidence="1">
    <location>
        <begin position="85"/>
        <end position="96"/>
    </location>
</feature>
<evidence type="ECO:0000256" key="2">
    <source>
        <dbReference type="SAM" id="SignalP"/>
    </source>
</evidence>
<comment type="caution">
    <text evidence="3">The sequence shown here is derived from an EMBL/GenBank/DDBJ whole genome shotgun (WGS) entry which is preliminary data.</text>
</comment>
<keyword evidence="2" id="KW-0732">Signal</keyword>
<dbReference type="OrthoDB" id="696242at2759"/>
<evidence type="ECO:0000256" key="1">
    <source>
        <dbReference type="SAM" id="MobiDB-lite"/>
    </source>
</evidence>
<feature type="region of interest" description="Disordered" evidence="1">
    <location>
        <begin position="118"/>
        <end position="142"/>
    </location>
</feature>